<accession>A0ABR5HT48</accession>
<reference evidence="2 3" key="1">
    <citation type="submission" date="2015-06" db="EMBL/GenBank/DDBJ databases">
        <title>Draft genome sequence of Streptomyces leeuwenhoekii C58, which produces the novel lasso peptide, chaxapeptin.</title>
        <authorList>
            <person name="Yi Y."/>
            <person name="Hai D."/>
            <person name="Jaspars M."/>
            <person name="Sheng H."/>
            <person name="Rateb M.E."/>
            <person name="Bull A."/>
            <person name="Goodfellow M."/>
            <person name="Asenjo J.A."/>
            <person name="Ebel R."/>
        </authorList>
    </citation>
    <scope>NUCLEOTIDE SEQUENCE [LARGE SCALE GENOMIC DNA]</scope>
    <source>
        <strain evidence="2 3">C58</strain>
    </source>
</reference>
<sequence>MPEPTGEQVLLADLFDALMAFDWHFAYANSDEKKPKPKRPKPYPRWWQQQPKRRTSPQRIAKLEDARRRKREREQAIAEGRIA</sequence>
<gene>
    <name evidence="2" type="ORF">ACH49_24370</name>
</gene>
<dbReference type="RefSeq" id="WP_048573951.1">
    <property type="nucleotide sequence ID" value="NZ_LFEH01000117.1"/>
</dbReference>
<protein>
    <submittedName>
        <fullName evidence="2">Uncharacterized protein</fullName>
    </submittedName>
</protein>
<evidence type="ECO:0000313" key="2">
    <source>
        <dbReference type="EMBL" id="KMS71763.1"/>
    </source>
</evidence>
<name>A0ABR5HT48_STRLW</name>
<proteinExistence type="predicted"/>
<feature type="region of interest" description="Disordered" evidence="1">
    <location>
        <begin position="29"/>
        <end position="83"/>
    </location>
</feature>
<evidence type="ECO:0000313" key="3">
    <source>
        <dbReference type="Proteomes" id="UP000037274"/>
    </source>
</evidence>
<organism evidence="2 3">
    <name type="scientific">Streptomyces leeuwenhoekii</name>
    <dbReference type="NCBI Taxonomy" id="1437453"/>
    <lineage>
        <taxon>Bacteria</taxon>
        <taxon>Bacillati</taxon>
        <taxon>Actinomycetota</taxon>
        <taxon>Actinomycetes</taxon>
        <taxon>Kitasatosporales</taxon>
        <taxon>Streptomycetaceae</taxon>
        <taxon>Streptomyces</taxon>
    </lineage>
</organism>
<dbReference type="Proteomes" id="UP000037274">
    <property type="component" value="Unassembled WGS sequence"/>
</dbReference>
<comment type="caution">
    <text evidence="2">The sequence shown here is derived from an EMBL/GenBank/DDBJ whole genome shotgun (WGS) entry which is preliminary data.</text>
</comment>
<dbReference type="EMBL" id="LFEH01000117">
    <property type="protein sequence ID" value="KMS71763.1"/>
    <property type="molecule type" value="Genomic_DNA"/>
</dbReference>
<evidence type="ECO:0000256" key="1">
    <source>
        <dbReference type="SAM" id="MobiDB-lite"/>
    </source>
</evidence>
<keyword evidence="3" id="KW-1185">Reference proteome</keyword>
<feature type="compositionally biased region" description="Basic and acidic residues" evidence="1">
    <location>
        <begin position="61"/>
        <end position="83"/>
    </location>
</feature>